<name>A0A0M0JXP1_9EUKA</name>
<dbReference type="Gene3D" id="3.40.50.11350">
    <property type="match status" value="1"/>
</dbReference>
<accession>A0A0M0JXP1</accession>
<gene>
    <name evidence="1" type="ORF">Ctob_007106</name>
</gene>
<dbReference type="EMBL" id="JWZX01002037">
    <property type="protein sequence ID" value="KOO31330.1"/>
    <property type="molecule type" value="Genomic_DNA"/>
</dbReference>
<proteinExistence type="predicted"/>
<comment type="caution">
    <text evidence="1">The sequence shown here is derived from an EMBL/GenBank/DDBJ whole genome shotgun (WGS) entry which is preliminary data.</text>
</comment>
<evidence type="ECO:0000313" key="1">
    <source>
        <dbReference type="EMBL" id="KOO31330.1"/>
    </source>
</evidence>
<sequence>MHIRRTDKHTEDHRTAQRSFADFAQSFKAWGYWAYPGVQQGLRAFLGSEDKATFDAMPPLLRPFGAYWIPSSYFVMDMSAKNKFVNIRQGNERLGQLYGSLEDAAKGKVAAGRALHKDEGMVLIAQMLLMSGCEALIASFSSNVAILVHDLMYARKVSRGEMTHAVDVNGRVYCGCGASFCMTLERKTVREAGRSIKHVIDGFKY</sequence>
<protein>
    <submittedName>
        <fullName evidence="1">Uncharacterized protein</fullName>
    </submittedName>
</protein>
<keyword evidence="2" id="KW-1185">Reference proteome</keyword>
<organism evidence="1 2">
    <name type="scientific">Chrysochromulina tobinii</name>
    <dbReference type="NCBI Taxonomy" id="1460289"/>
    <lineage>
        <taxon>Eukaryota</taxon>
        <taxon>Haptista</taxon>
        <taxon>Haptophyta</taxon>
        <taxon>Prymnesiophyceae</taxon>
        <taxon>Prymnesiales</taxon>
        <taxon>Chrysochromulinaceae</taxon>
        <taxon>Chrysochromulina</taxon>
    </lineage>
</organism>
<dbReference type="AlphaFoldDB" id="A0A0M0JXP1"/>
<reference evidence="2" key="1">
    <citation type="journal article" date="2015" name="PLoS Genet.">
        <title>Genome Sequence and Transcriptome Analyses of Chrysochromulina tobin: Metabolic Tools for Enhanced Algal Fitness in the Prominent Order Prymnesiales (Haptophyceae).</title>
        <authorList>
            <person name="Hovde B.T."/>
            <person name="Deodato C.R."/>
            <person name="Hunsperger H.M."/>
            <person name="Ryken S.A."/>
            <person name="Yost W."/>
            <person name="Jha R.K."/>
            <person name="Patterson J."/>
            <person name="Monnat R.J. Jr."/>
            <person name="Barlow S.B."/>
            <person name="Starkenburg S.R."/>
            <person name="Cattolico R.A."/>
        </authorList>
    </citation>
    <scope>NUCLEOTIDE SEQUENCE</scope>
    <source>
        <strain evidence="2">CCMP291</strain>
    </source>
</reference>
<evidence type="ECO:0000313" key="2">
    <source>
        <dbReference type="Proteomes" id="UP000037460"/>
    </source>
</evidence>
<dbReference type="Proteomes" id="UP000037460">
    <property type="component" value="Unassembled WGS sequence"/>
</dbReference>